<proteinExistence type="predicted"/>
<dbReference type="Proteomes" id="UP000246077">
    <property type="component" value="Unassembled WGS sequence"/>
</dbReference>
<name>A0A317EEM9_9PROT</name>
<dbReference type="RefSeq" id="WP_109919657.1">
    <property type="nucleotide sequence ID" value="NZ_QGLF01000001.1"/>
</dbReference>
<dbReference type="InterPro" id="IPR010710">
    <property type="entry name" value="DUF1289"/>
</dbReference>
<keyword evidence="2" id="KW-1185">Reference proteome</keyword>
<sequence>MARKSFPPADDPPSPCIKVCKLDPVSRLCTGCLRTIEEIGAWGFMDGDEKRAVLAALPGRSAPGRSRTRRR</sequence>
<organism evidence="1 2">
    <name type="scientific">Zavarzinia compransoris</name>
    <dbReference type="NCBI Taxonomy" id="1264899"/>
    <lineage>
        <taxon>Bacteria</taxon>
        <taxon>Pseudomonadati</taxon>
        <taxon>Pseudomonadota</taxon>
        <taxon>Alphaproteobacteria</taxon>
        <taxon>Rhodospirillales</taxon>
        <taxon>Zavarziniaceae</taxon>
        <taxon>Zavarzinia</taxon>
    </lineage>
</organism>
<comment type="caution">
    <text evidence="1">The sequence shown here is derived from an EMBL/GenBank/DDBJ whole genome shotgun (WGS) entry which is preliminary data.</text>
</comment>
<dbReference type="PANTHER" id="PTHR35175:SF2">
    <property type="entry name" value="DUF1289 DOMAIN-CONTAINING PROTEIN"/>
    <property type="match status" value="1"/>
</dbReference>
<gene>
    <name evidence="1" type="ORF">DKG75_03405</name>
</gene>
<accession>A0A317EEM9</accession>
<dbReference type="PANTHER" id="PTHR35175">
    <property type="entry name" value="DUF1289 DOMAIN-CONTAINING PROTEIN"/>
    <property type="match status" value="1"/>
</dbReference>
<reference evidence="2" key="1">
    <citation type="submission" date="2018-05" db="EMBL/GenBank/DDBJ databases">
        <title>Zavarzinia sp. HR-AS.</title>
        <authorList>
            <person name="Lee Y."/>
            <person name="Jeon C.O."/>
        </authorList>
    </citation>
    <scope>NUCLEOTIDE SEQUENCE [LARGE SCALE GENOMIC DNA]</scope>
    <source>
        <strain evidence="2">DSM 1231</strain>
    </source>
</reference>
<evidence type="ECO:0000313" key="2">
    <source>
        <dbReference type="Proteomes" id="UP000246077"/>
    </source>
</evidence>
<dbReference type="OrthoDB" id="9811423at2"/>
<dbReference type="EMBL" id="QGLF01000001">
    <property type="protein sequence ID" value="PWR23625.1"/>
    <property type="molecule type" value="Genomic_DNA"/>
</dbReference>
<protein>
    <submittedName>
        <fullName evidence="1">DUF1289 domain-containing protein</fullName>
    </submittedName>
</protein>
<evidence type="ECO:0000313" key="1">
    <source>
        <dbReference type="EMBL" id="PWR23625.1"/>
    </source>
</evidence>
<dbReference type="AlphaFoldDB" id="A0A317EEM9"/>
<dbReference type="Pfam" id="PF06945">
    <property type="entry name" value="DUF1289"/>
    <property type="match status" value="1"/>
</dbReference>